<reference evidence="1 2" key="1">
    <citation type="submission" date="2020-08" db="EMBL/GenBank/DDBJ databases">
        <title>Genome public.</title>
        <authorList>
            <person name="Liu C."/>
            <person name="Sun Q."/>
        </authorList>
    </citation>
    <scope>NUCLEOTIDE SEQUENCE [LARGE SCALE GENOMIC DNA]</scope>
    <source>
        <strain evidence="1 2">NSJ-34</strain>
    </source>
</reference>
<accession>A0ABR7FDS9</accession>
<gene>
    <name evidence="1" type="ORF">H8S76_14080</name>
</gene>
<protein>
    <submittedName>
        <fullName evidence="1">Uncharacterized protein</fullName>
    </submittedName>
</protein>
<name>A0ABR7FDS9_9FIRM</name>
<proteinExistence type="predicted"/>
<dbReference type="EMBL" id="JACOOU010000006">
    <property type="protein sequence ID" value="MBC5673376.1"/>
    <property type="molecule type" value="Genomic_DNA"/>
</dbReference>
<dbReference type="RefSeq" id="WP_033140483.1">
    <property type="nucleotide sequence ID" value="NZ_JACOOU010000006.1"/>
</dbReference>
<evidence type="ECO:0000313" key="2">
    <source>
        <dbReference type="Proteomes" id="UP000654573"/>
    </source>
</evidence>
<keyword evidence="2" id="KW-1185">Reference proteome</keyword>
<organism evidence="1 2">
    <name type="scientific">Blautia celeris</name>
    <dbReference type="NCBI Taxonomy" id="2763026"/>
    <lineage>
        <taxon>Bacteria</taxon>
        <taxon>Bacillati</taxon>
        <taxon>Bacillota</taxon>
        <taxon>Clostridia</taxon>
        <taxon>Lachnospirales</taxon>
        <taxon>Lachnospiraceae</taxon>
        <taxon>Blautia</taxon>
    </lineage>
</organism>
<sequence length="196" mass="22148">MNNDPRGTIIQQGNIMRIDNALIEEVFCFNNSIGHILISYAVPEANQTTSIQTLRLNIGRNTVILNMFGQRVDACQLRQGMWINAVFSSRMTRSIPPQANAFLLLVRRNPRPQTNTTDGRIASIDLRNRFLFTGNPNDINSQIRFTVTDDTVILNRFGNPISLRALRPGQMVRINHANFQTASIPPQTTAFRIQVI</sequence>
<dbReference type="Proteomes" id="UP000654573">
    <property type="component" value="Unassembled WGS sequence"/>
</dbReference>
<evidence type="ECO:0000313" key="1">
    <source>
        <dbReference type="EMBL" id="MBC5673376.1"/>
    </source>
</evidence>
<comment type="caution">
    <text evidence="1">The sequence shown here is derived from an EMBL/GenBank/DDBJ whole genome shotgun (WGS) entry which is preliminary data.</text>
</comment>